<protein>
    <submittedName>
        <fullName evidence="1">Uncharacterized protein</fullName>
    </submittedName>
</protein>
<dbReference type="AlphaFoldDB" id="A0A5N7CP63"/>
<dbReference type="Proteomes" id="UP000326877">
    <property type="component" value="Unassembled WGS sequence"/>
</dbReference>
<dbReference type="Gene3D" id="2.60.40.420">
    <property type="entry name" value="Cupredoxins - blue copper proteins"/>
    <property type="match status" value="1"/>
</dbReference>
<dbReference type="OrthoDB" id="2331100at2759"/>
<accession>A0A5N7CP63</accession>
<sequence>MTGLTSTWETGYNSLHRPNLFTEIPPGPADPIQTVIVGGGTSLGFNPPILQVGQGSRVHFDFRAINHTLTESTFQSPCTKLFGTDIDTDFNNPNPSDIPNLHPFDYTFASNKPRFFYCKQGAGTSDSHCRRGEVFAVNVDQATFAEFQRRAMNTPL</sequence>
<reference evidence="1" key="1">
    <citation type="submission" date="2019-04" db="EMBL/GenBank/DDBJ databases">
        <title>Friends and foes A comparative genomics studyof 23 Aspergillus species from section Flavi.</title>
        <authorList>
            <consortium name="DOE Joint Genome Institute"/>
            <person name="Kjaerbolling I."/>
            <person name="Vesth T."/>
            <person name="Frisvad J.C."/>
            <person name="Nybo J.L."/>
            <person name="Theobald S."/>
            <person name="Kildgaard S."/>
            <person name="Isbrandt T."/>
            <person name="Kuo A."/>
            <person name="Sato A."/>
            <person name="Lyhne E.K."/>
            <person name="Kogle M.E."/>
            <person name="Wiebenga A."/>
            <person name="Kun R.S."/>
            <person name="Lubbers R.J."/>
            <person name="Makela M.R."/>
            <person name="Barry K."/>
            <person name="Chovatia M."/>
            <person name="Clum A."/>
            <person name="Daum C."/>
            <person name="Haridas S."/>
            <person name="He G."/>
            <person name="LaButti K."/>
            <person name="Lipzen A."/>
            <person name="Mondo S."/>
            <person name="Riley R."/>
            <person name="Salamov A."/>
            <person name="Simmons B.A."/>
            <person name="Magnuson J.K."/>
            <person name="Henrissat B."/>
            <person name="Mortensen U.H."/>
            <person name="Larsen T.O."/>
            <person name="Devries R.P."/>
            <person name="Grigoriev I.V."/>
            <person name="Machida M."/>
            <person name="Baker S.E."/>
            <person name="Andersen M.R."/>
        </authorList>
    </citation>
    <scope>NUCLEOTIDE SEQUENCE [LARGE SCALE GENOMIC DNA]</scope>
    <source>
        <strain evidence="1">IBT 14317</strain>
    </source>
</reference>
<dbReference type="SUPFAM" id="SSF49503">
    <property type="entry name" value="Cupredoxins"/>
    <property type="match status" value="1"/>
</dbReference>
<gene>
    <name evidence="1" type="ORF">BDV23DRAFT_168618</name>
</gene>
<dbReference type="InterPro" id="IPR052953">
    <property type="entry name" value="Ser-rich/MCO-related"/>
</dbReference>
<evidence type="ECO:0000313" key="1">
    <source>
        <dbReference type="EMBL" id="KAE8395894.1"/>
    </source>
</evidence>
<organism evidence="1">
    <name type="scientific">Petromyces alliaceus</name>
    <name type="common">Aspergillus alliaceus</name>
    <dbReference type="NCBI Taxonomy" id="209559"/>
    <lineage>
        <taxon>Eukaryota</taxon>
        <taxon>Fungi</taxon>
        <taxon>Dikarya</taxon>
        <taxon>Ascomycota</taxon>
        <taxon>Pezizomycotina</taxon>
        <taxon>Eurotiomycetes</taxon>
        <taxon>Eurotiomycetidae</taxon>
        <taxon>Eurotiales</taxon>
        <taxon>Aspergillaceae</taxon>
        <taxon>Aspergillus</taxon>
        <taxon>Aspergillus subgen. Circumdati</taxon>
    </lineage>
</organism>
<dbReference type="PANTHER" id="PTHR34883:SF15">
    <property type="entry name" value="EXTRACELLULAR SERINE-RICH PROTEIN"/>
    <property type="match status" value="1"/>
</dbReference>
<dbReference type="EMBL" id="ML735217">
    <property type="protein sequence ID" value="KAE8395894.1"/>
    <property type="molecule type" value="Genomic_DNA"/>
</dbReference>
<name>A0A5N7CP63_PETAA</name>
<dbReference type="PANTHER" id="PTHR34883">
    <property type="entry name" value="SERINE-RICH PROTEIN, PUTATIVE-RELATED-RELATED"/>
    <property type="match status" value="1"/>
</dbReference>
<dbReference type="InterPro" id="IPR008972">
    <property type="entry name" value="Cupredoxin"/>
</dbReference>
<proteinExistence type="predicted"/>